<name>A0ACC6MA87_MYCPF</name>
<evidence type="ECO:0000313" key="2">
    <source>
        <dbReference type="Proteomes" id="UP001289645"/>
    </source>
</evidence>
<comment type="caution">
    <text evidence="1">The sequence shown here is derived from an EMBL/GenBank/DDBJ whole genome shotgun (WGS) entry which is preliminary data.</text>
</comment>
<sequence length="481" mass="51281">MSSTVDRTYLRNLDWIVTVDATDTVVRDATVVIDGDTIAAVGTTDEVLSQDPPRRTDVVIDARGLGLSPGFIDTHVHLSETLSRAVFPDNISTRTWVFHWGKPFYAHVGVEDEGVSVRLGAAEMLRNGTTCFLDMGAQNDPGITATGAAEVGIRGVVGRHAADRPPAELPPGWSPEMVEHHFFANHVEALDALGDAVRRWNGHADGRIRCWVNIEGKEPCSLELHVGARALAAELGVGTTYHLASSIEEAHVSEKKYGKWPISRIGDTDGLGPNLVLAHAVAVADAEVELLSSTGTSVAFCPFSSLKLGKGATSSIGRYPEMLEAGVTVGLGTDGVAAAGNMNLMRQIPVVAGMFKDARLDESLIGARRALRMATIDGARALGWDDEIGSIEVGKQADFVLWDLHHPEWIPYGDPVLALGWSASTASISQTWVAGRLVYRDGAVVSLDEKALRAEATARARAIVARAGLGAQTPTSTVLYD</sequence>
<reference evidence="1 2" key="1">
    <citation type="journal article" date="2021" name="Chemosphere">
        <title>Bioballs carrying a syntrophic Rhodococcus and Mycolicibacterium consortium for simultaneous sorption and biodegradation of fuel oil in contaminated freshwater.</title>
        <authorList>
            <person name="Naloka K."/>
            <person name="Polrit D."/>
            <person name="Muangchinda C."/>
            <person name="Thoetkiattikul H."/>
            <person name="Pinyakong O."/>
        </authorList>
    </citation>
    <scope>NUCLEOTIDE SEQUENCE [LARGE SCALE GENOMIC DNA]</scope>
    <source>
        <strain evidence="1 2">J101</strain>
    </source>
</reference>
<accession>A0ACC6MA87</accession>
<organism evidence="1 2">
    <name type="scientific">Mycolicibacterium parafortuitum</name>
    <name type="common">Mycobacterium parafortuitum</name>
    <dbReference type="NCBI Taxonomy" id="39692"/>
    <lineage>
        <taxon>Bacteria</taxon>
        <taxon>Bacillati</taxon>
        <taxon>Actinomycetota</taxon>
        <taxon>Actinomycetes</taxon>
        <taxon>Mycobacteriales</taxon>
        <taxon>Mycobacteriaceae</taxon>
        <taxon>Mycolicibacterium</taxon>
    </lineage>
</organism>
<evidence type="ECO:0000313" key="1">
    <source>
        <dbReference type="EMBL" id="MDZ5083854.1"/>
    </source>
</evidence>
<keyword evidence="2" id="KW-1185">Reference proteome</keyword>
<proteinExistence type="predicted"/>
<dbReference type="EMBL" id="JAOXLN010000001">
    <property type="protein sequence ID" value="MDZ5083854.1"/>
    <property type="molecule type" value="Genomic_DNA"/>
</dbReference>
<gene>
    <name evidence="1" type="ORF">OHX15_00480</name>
</gene>
<protein>
    <submittedName>
        <fullName evidence="1">Amidohydrolase family protein</fullName>
    </submittedName>
</protein>
<dbReference type="Proteomes" id="UP001289645">
    <property type="component" value="Unassembled WGS sequence"/>
</dbReference>